<keyword evidence="2" id="KW-1185">Reference proteome</keyword>
<proteinExistence type="predicted"/>
<dbReference type="InterPro" id="IPR001387">
    <property type="entry name" value="Cro/C1-type_HTH"/>
</dbReference>
<gene>
    <name evidence="1" type="ORF">JANAI62_03910</name>
</gene>
<dbReference type="CDD" id="cd00093">
    <property type="entry name" value="HTH_XRE"/>
    <property type="match status" value="1"/>
</dbReference>
<evidence type="ECO:0000313" key="1">
    <source>
        <dbReference type="EMBL" id="GIT93768.1"/>
    </source>
</evidence>
<sequence length="64" mass="7057">MQDLKDYLKGKNKGDFARSVEIVPAYLSQILSGKKRPSFDLMLRIEKETKGAVSVSAWAPDSAA</sequence>
<dbReference type="Proteomes" id="UP000786693">
    <property type="component" value="Unassembled WGS sequence"/>
</dbReference>
<dbReference type="Gene3D" id="1.10.260.40">
    <property type="entry name" value="lambda repressor-like DNA-binding domains"/>
    <property type="match status" value="1"/>
</dbReference>
<protein>
    <recommendedName>
        <fullName evidence="3">Helix-turn-helix</fullName>
    </recommendedName>
</protein>
<evidence type="ECO:0008006" key="3">
    <source>
        <dbReference type="Google" id="ProtNLM"/>
    </source>
</evidence>
<comment type="caution">
    <text evidence="1">The sequence shown here is derived from an EMBL/GenBank/DDBJ whole genome shotgun (WGS) entry which is preliminary data.</text>
</comment>
<dbReference type="EMBL" id="BPFH01000001">
    <property type="protein sequence ID" value="GIT93768.1"/>
    <property type="molecule type" value="Genomic_DNA"/>
</dbReference>
<reference evidence="1 2" key="1">
    <citation type="submission" date="2021-05" db="EMBL/GenBank/DDBJ databases">
        <title>Bacteria Genome sequencing.</title>
        <authorList>
            <person name="Takabe Y."/>
            <person name="Nakajima Y."/>
            <person name="Suzuki S."/>
            <person name="Shiozaki T."/>
        </authorList>
    </citation>
    <scope>NUCLEOTIDE SEQUENCE [LARGE SCALE GENOMIC DNA]</scope>
    <source>
        <strain evidence="1 2">AI_62</strain>
    </source>
</reference>
<name>A0ABQ4NH71_9RHOB</name>
<accession>A0ABQ4NH71</accession>
<evidence type="ECO:0000313" key="2">
    <source>
        <dbReference type="Proteomes" id="UP000786693"/>
    </source>
</evidence>
<organism evidence="1 2">
    <name type="scientific">Jannaschia pagri</name>
    <dbReference type="NCBI Taxonomy" id="2829797"/>
    <lineage>
        <taxon>Bacteria</taxon>
        <taxon>Pseudomonadati</taxon>
        <taxon>Pseudomonadota</taxon>
        <taxon>Alphaproteobacteria</taxon>
        <taxon>Rhodobacterales</taxon>
        <taxon>Roseobacteraceae</taxon>
        <taxon>Jannaschia</taxon>
    </lineage>
</organism>
<dbReference type="InterPro" id="IPR010982">
    <property type="entry name" value="Lambda_DNA-bd_dom_sf"/>
</dbReference>
<dbReference type="SUPFAM" id="SSF47413">
    <property type="entry name" value="lambda repressor-like DNA-binding domains"/>
    <property type="match status" value="1"/>
</dbReference>
<dbReference type="RefSeq" id="WP_220747281.1">
    <property type="nucleotide sequence ID" value="NZ_BPFH01000001.1"/>
</dbReference>